<comment type="caution">
    <text evidence="2">The sequence shown here is derived from an EMBL/GenBank/DDBJ whole genome shotgun (WGS) entry which is preliminary data.</text>
</comment>
<name>A0A0B3W0C1_9FIRM</name>
<reference evidence="2 3" key="1">
    <citation type="submission" date="2014-12" db="EMBL/GenBank/DDBJ databases">
        <title>Draft genome sequence of Terrisporobacter sp. 08-306576, isolated from the blood culture of a bacteremia patient.</title>
        <authorList>
            <person name="Lund L.C."/>
            <person name="Sydenham T.V."/>
            <person name="Hogh S.V."/>
            <person name="Skov M.N."/>
            <person name="Kemp M."/>
            <person name="Justesen U.S."/>
        </authorList>
    </citation>
    <scope>NUCLEOTIDE SEQUENCE [LARGE SCALE GENOMIC DNA]</scope>
    <source>
        <strain evidence="2 3">08-306576</strain>
    </source>
</reference>
<feature type="domain" description="Peptidase C45 hydrolase" evidence="1">
    <location>
        <begin position="98"/>
        <end position="322"/>
    </location>
</feature>
<dbReference type="Proteomes" id="UP000031189">
    <property type="component" value="Unassembled WGS sequence"/>
</dbReference>
<organism evidence="2 3">
    <name type="scientific">Terrisporobacter othiniensis</name>
    <dbReference type="NCBI Taxonomy" id="1577792"/>
    <lineage>
        <taxon>Bacteria</taxon>
        <taxon>Bacillati</taxon>
        <taxon>Bacillota</taxon>
        <taxon>Clostridia</taxon>
        <taxon>Peptostreptococcales</taxon>
        <taxon>Peptostreptococcaceae</taxon>
        <taxon>Terrisporobacter</taxon>
    </lineage>
</organism>
<dbReference type="InterPro" id="IPR029055">
    <property type="entry name" value="Ntn_hydrolases_N"/>
</dbReference>
<dbReference type="InterPro" id="IPR047794">
    <property type="entry name" value="C45_proenzyme-like"/>
</dbReference>
<dbReference type="InterPro" id="IPR047801">
    <property type="entry name" value="Peptidase_C45"/>
</dbReference>
<dbReference type="OrthoDB" id="8617387at2"/>
<dbReference type="NCBIfam" id="NF040521">
    <property type="entry name" value="C45_proenzyme"/>
    <property type="match status" value="1"/>
</dbReference>
<evidence type="ECO:0000313" key="2">
    <source>
        <dbReference type="EMBL" id="KHS58589.1"/>
    </source>
</evidence>
<dbReference type="GO" id="GO:0016787">
    <property type="term" value="F:hydrolase activity"/>
    <property type="evidence" value="ECO:0007669"/>
    <property type="project" value="UniProtKB-KW"/>
</dbReference>
<dbReference type="EMBL" id="JWHR01000026">
    <property type="protein sequence ID" value="KHS58589.1"/>
    <property type="molecule type" value="Genomic_DNA"/>
</dbReference>
<dbReference type="InterPro" id="IPR005079">
    <property type="entry name" value="Peptidase_C45_hydrolase"/>
</dbReference>
<keyword evidence="3" id="KW-1185">Reference proteome</keyword>
<keyword evidence="2" id="KW-0378">Hydrolase</keyword>
<evidence type="ECO:0000259" key="1">
    <source>
        <dbReference type="Pfam" id="PF03417"/>
    </source>
</evidence>
<proteinExistence type="predicted"/>
<evidence type="ECO:0000313" key="3">
    <source>
        <dbReference type="Proteomes" id="UP000031189"/>
    </source>
</evidence>
<protein>
    <submittedName>
        <fullName evidence="2">Choloylglycine hydrolase</fullName>
    </submittedName>
</protein>
<dbReference type="PANTHER" id="PTHR34180:SF1">
    <property type="entry name" value="BETA-ALANYL-DOPAMINE_CARCININE HYDROLASE"/>
    <property type="match status" value="1"/>
</dbReference>
<dbReference type="RefSeq" id="WP_039678236.1">
    <property type="nucleotide sequence ID" value="NZ_JWHR01000026.1"/>
</dbReference>
<sequence length="335" mass="38487">MYHGRFKGTHYEAGYKWGALLNKNGKKLNSCPTYEVDEVKIQFGRDCKNIFEKYYPEIVEEVKGIAHGNETSFEYLCGMLFSMYCFEFDNKCTCFAINNKDQILFGRNSDFLVSLEKLYMNCLYNLDNVYSFNGNTTAFVQMEDGVNEEGLAIGLTFIYPKLRKPGFNAGILVRYILEKCKTTEEAIAAIKTLPIASQQTITLADKNGHIAVVECNCEKVVVITPKAGEDFVSTANNFNTTEMECYKNTEIDDWRSCDRYETTKNALANNKDKYSLDFAMNLLGGKYGFMCQYDRKTNADTVWSVVYDLKNNQIWRVEGNPGRKKFKEDIRFKIK</sequence>
<dbReference type="SUPFAM" id="SSF56235">
    <property type="entry name" value="N-terminal nucleophile aminohydrolases (Ntn hydrolases)"/>
    <property type="match status" value="1"/>
</dbReference>
<dbReference type="Gene3D" id="3.60.60.10">
    <property type="entry name" value="Penicillin V Acylase, Chain A"/>
    <property type="match status" value="1"/>
</dbReference>
<dbReference type="STRING" id="1577792.QX51_01970"/>
<accession>A0A0B3W0C1</accession>
<dbReference type="AlphaFoldDB" id="A0A0B3W0C1"/>
<dbReference type="Pfam" id="PF03417">
    <property type="entry name" value="AAT"/>
    <property type="match status" value="1"/>
</dbReference>
<gene>
    <name evidence="2" type="ORF">QX51_01970</name>
</gene>
<dbReference type="PANTHER" id="PTHR34180">
    <property type="entry name" value="PEPTIDASE C45"/>
    <property type="match status" value="1"/>
</dbReference>